<comment type="caution">
    <text evidence="2">The sequence shown here is derived from an EMBL/GenBank/DDBJ whole genome shotgun (WGS) entry which is preliminary data.</text>
</comment>
<reference evidence="2" key="1">
    <citation type="journal article" date="2023" name="Int. J. Syst. Evol. Microbiol.">
        <title>&lt;i&gt;Clostridium folliculivorans&lt;/i&gt; sp. nov., isolated from soil samples of an organic paddy in Japan.</title>
        <authorList>
            <person name="Tazawa J."/>
            <person name="Kobayashi H."/>
            <person name="Tanizawa Y."/>
            <person name="Uchino A."/>
            <person name="Tanaka F."/>
            <person name="Urashima Y."/>
            <person name="Miura S."/>
            <person name="Sakamoto M."/>
            <person name="Ohkuma M."/>
            <person name="Tohno M."/>
        </authorList>
    </citation>
    <scope>NUCLEOTIDE SEQUENCE</scope>
    <source>
        <strain evidence="2">D1-1</strain>
    </source>
</reference>
<gene>
    <name evidence="2" type="ORF">CFOLD11_29500</name>
</gene>
<accession>A0A9W5Y421</accession>
<dbReference type="Proteomes" id="UP001057868">
    <property type="component" value="Unassembled WGS sequence"/>
</dbReference>
<keyword evidence="1" id="KW-0472">Membrane</keyword>
<proteinExistence type="predicted"/>
<evidence type="ECO:0000313" key="2">
    <source>
        <dbReference type="EMBL" id="GKU26123.1"/>
    </source>
</evidence>
<dbReference type="AlphaFoldDB" id="A0A9W5Y421"/>
<keyword evidence="1" id="KW-1133">Transmembrane helix</keyword>
<evidence type="ECO:0000256" key="1">
    <source>
        <dbReference type="SAM" id="Phobius"/>
    </source>
</evidence>
<name>A0A9W5Y421_9CLOT</name>
<feature type="transmembrane region" description="Helical" evidence="1">
    <location>
        <begin position="32"/>
        <end position="52"/>
    </location>
</feature>
<dbReference type="EMBL" id="BQXY01000004">
    <property type="protein sequence ID" value="GKU26123.1"/>
    <property type="molecule type" value="Genomic_DNA"/>
</dbReference>
<protein>
    <submittedName>
        <fullName evidence="2">Uncharacterized protein</fullName>
    </submittedName>
</protein>
<keyword evidence="3" id="KW-1185">Reference proteome</keyword>
<sequence length="56" mass="6797">MANLQFIAIPILNKAPDKPTNFYLDEFQYELIYLYIYIPKIIYEIKSIIVIFRLRI</sequence>
<evidence type="ECO:0000313" key="3">
    <source>
        <dbReference type="Proteomes" id="UP001057868"/>
    </source>
</evidence>
<keyword evidence="1" id="KW-0812">Transmembrane</keyword>
<organism evidence="2 3">
    <name type="scientific">Clostridium folliculivorans</name>
    <dbReference type="NCBI Taxonomy" id="2886038"/>
    <lineage>
        <taxon>Bacteria</taxon>
        <taxon>Bacillati</taxon>
        <taxon>Bacillota</taxon>
        <taxon>Clostridia</taxon>
        <taxon>Eubacteriales</taxon>
        <taxon>Clostridiaceae</taxon>
        <taxon>Clostridium</taxon>
    </lineage>
</organism>